<dbReference type="InterPro" id="IPR048324">
    <property type="entry name" value="ZSWIM1-3_RNaseH-like"/>
</dbReference>
<dbReference type="InterPro" id="IPR052579">
    <property type="entry name" value="Zinc_finger_SWIM"/>
</dbReference>
<dbReference type="EMBL" id="KI677651">
    <property type="protein sequence ID" value="ETM01616.1"/>
    <property type="molecule type" value="Genomic_DNA"/>
</dbReference>
<feature type="domain" description="ZSWIM1/3 RNaseH-like" evidence="1">
    <location>
        <begin position="22"/>
        <end position="111"/>
    </location>
</feature>
<dbReference type="OrthoDB" id="90541at2759"/>
<dbReference type="PANTHER" id="PTHR31569:SF4">
    <property type="entry name" value="SWIM-TYPE DOMAIN-CONTAINING PROTEIN"/>
    <property type="match status" value="1"/>
</dbReference>
<proteinExistence type="predicted"/>
<organism evidence="2">
    <name type="scientific">Phytophthora nicotianae</name>
    <name type="common">Potato buckeye rot agent</name>
    <name type="synonym">Phytophthora parasitica</name>
    <dbReference type="NCBI Taxonomy" id="4792"/>
    <lineage>
        <taxon>Eukaryota</taxon>
        <taxon>Sar</taxon>
        <taxon>Stramenopiles</taxon>
        <taxon>Oomycota</taxon>
        <taxon>Peronosporomycetes</taxon>
        <taxon>Peronosporales</taxon>
        <taxon>Peronosporaceae</taxon>
        <taxon>Phytophthora</taxon>
    </lineage>
</organism>
<reference evidence="2" key="1">
    <citation type="submission" date="2013-11" db="EMBL/GenBank/DDBJ databases">
        <title>The Genome Sequence of Phytophthora parasitica CHvinca01.</title>
        <authorList>
            <consortium name="The Broad Institute Genomics Platform"/>
            <person name="Russ C."/>
            <person name="Tyler B."/>
            <person name="Panabieres F."/>
            <person name="Shan W."/>
            <person name="Tripathy S."/>
            <person name="Grunwald N."/>
            <person name="Machado M."/>
            <person name="Johnson C.S."/>
            <person name="Arredondo F."/>
            <person name="Hong C."/>
            <person name="Coffey M."/>
            <person name="Young S.K."/>
            <person name="Zeng Q."/>
            <person name="Gargeya S."/>
            <person name="Fitzgerald M."/>
            <person name="Abouelleil A."/>
            <person name="Alvarado L."/>
            <person name="Chapman S.B."/>
            <person name="Gainer-Dewar J."/>
            <person name="Goldberg J."/>
            <person name="Griggs A."/>
            <person name="Gujja S."/>
            <person name="Hansen M."/>
            <person name="Howarth C."/>
            <person name="Imamovic A."/>
            <person name="Ireland A."/>
            <person name="Larimer J."/>
            <person name="McCowan C."/>
            <person name="Murphy C."/>
            <person name="Pearson M."/>
            <person name="Poon T.W."/>
            <person name="Priest M."/>
            <person name="Roberts A."/>
            <person name="Saif S."/>
            <person name="Shea T."/>
            <person name="Sykes S."/>
            <person name="Wortman J."/>
            <person name="Nusbaum C."/>
            <person name="Birren B."/>
        </authorList>
    </citation>
    <scope>NUCLEOTIDE SEQUENCE [LARGE SCALE GENOMIC DNA]</scope>
    <source>
        <strain evidence="2">CHvinca01</strain>
    </source>
</reference>
<protein>
    <recommendedName>
        <fullName evidence="1">ZSWIM1/3 RNaseH-like domain-containing protein</fullName>
    </recommendedName>
</protein>
<sequence>MLSRHFNVDVQTQKSTIGVGRFCEMNAGNMAEFVADYESNQVQVVTFQTARQRRLFNATHNTNVNRYKLFSFAVHGVFGRGQFVHHALVRTERKENLALAVASFKKQNSDW</sequence>
<dbReference type="PANTHER" id="PTHR31569">
    <property type="entry name" value="SWIM-TYPE DOMAIN-CONTAINING PROTEIN"/>
    <property type="match status" value="1"/>
</dbReference>
<dbReference type="Proteomes" id="UP000054423">
    <property type="component" value="Unassembled WGS sequence"/>
</dbReference>
<dbReference type="Pfam" id="PF21056">
    <property type="entry name" value="ZSWIM1-3_RNaseH-like"/>
    <property type="match status" value="1"/>
</dbReference>
<evidence type="ECO:0000259" key="1">
    <source>
        <dbReference type="Pfam" id="PF21056"/>
    </source>
</evidence>
<gene>
    <name evidence="2" type="ORF">L917_01816</name>
</gene>
<accession>W2LYE8</accession>
<name>W2LYE8_PHYNI</name>
<evidence type="ECO:0000313" key="2">
    <source>
        <dbReference type="EMBL" id="ETM01616.1"/>
    </source>
</evidence>
<dbReference type="AlphaFoldDB" id="W2LYE8"/>